<dbReference type="Gene3D" id="1.20.1720.10">
    <property type="entry name" value="Multidrug resistance protein D"/>
    <property type="match status" value="1"/>
</dbReference>
<evidence type="ECO:0000256" key="3">
    <source>
        <dbReference type="ARBA" id="ARBA00022692"/>
    </source>
</evidence>
<feature type="transmembrane region" description="Helical" evidence="6">
    <location>
        <begin position="289"/>
        <end position="307"/>
    </location>
</feature>
<dbReference type="SUPFAM" id="SSF103473">
    <property type="entry name" value="MFS general substrate transporter"/>
    <property type="match status" value="1"/>
</dbReference>
<keyword evidence="2" id="KW-0813">Transport</keyword>
<evidence type="ECO:0000256" key="5">
    <source>
        <dbReference type="ARBA" id="ARBA00023136"/>
    </source>
</evidence>
<dbReference type="Pfam" id="PF07690">
    <property type="entry name" value="MFS_1"/>
    <property type="match status" value="1"/>
</dbReference>
<keyword evidence="5 6" id="KW-0472">Membrane</keyword>
<dbReference type="PROSITE" id="PS50850">
    <property type="entry name" value="MFS"/>
    <property type="match status" value="1"/>
</dbReference>
<protein>
    <submittedName>
        <fullName evidence="8">MFS transporter</fullName>
    </submittedName>
</protein>
<dbReference type="Proteomes" id="UP000730482">
    <property type="component" value="Unassembled WGS sequence"/>
</dbReference>
<feature type="transmembrane region" description="Helical" evidence="6">
    <location>
        <begin position="225"/>
        <end position="242"/>
    </location>
</feature>
<feature type="transmembrane region" description="Helical" evidence="6">
    <location>
        <begin position="348"/>
        <end position="367"/>
    </location>
</feature>
<feature type="transmembrane region" description="Helical" evidence="6">
    <location>
        <begin position="92"/>
        <end position="111"/>
    </location>
</feature>
<proteinExistence type="predicted"/>
<dbReference type="EMBL" id="JAAFYZ010000215">
    <property type="protein sequence ID" value="MBS2552858.1"/>
    <property type="molecule type" value="Genomic_DNA"/>
</dbReference>
<feature type="domain" description="Major facilitator superfamily (MFS) profile" evidence="7">
    <location>
        <begin position="26"/>
        <end position="465"/>
    </location>
</feature>
<feature type="transmembrane region" description="Helical" evidence="6">
    <location>
        <begin position="248"/>
        <end position="268"/>
    </location>
</feature>
<comment type="subcellular location">
    <subcellularLocation>
        <location evidence="1">Cell inner membrane</location>
        <topology evidence="1">Multi-pass membrane protein</topology>
    </subcellularLocation>
</comment>
<dbReference type="PANTHER" id="PTHR23501">
    <property type="entry name" value="MAJOR FACILITATOR SUPERFAMILY"/>
    <property type="match status" value="1"/>
</dbReference>
<evidence type="ECO:0000256" key="4">
    <source>
        <dbReference type="ARBA" id="ARBA00022989"/>
    </source>
</evidence>
<feature type="transmembrane region" description="Helical" evidence="6">
    <location>
        <begin position="319"/>
        <end position="341"/>
    </location>
</feature>
<feature type="transmembrane region" description="Helical" evidence="6">
    <location>
        <begin position="117"/>
        <end position="138"/>
    </location>
</feature>
<dbReference type="Gene3D" id="1.20.1250.20">
    <property type="entry name" value="MFS general substrate transporter like domains"/>
    <property type="match status" value="1"/>
</dbReference>
<evidence type="ECO:0000313" key="8">
    <source>
        <dbReference type="EMBL" id="MBS2552858.1"/>
    </source>
</evidence>
<accession>A0ABS5L3E4</accession>
<evidence type="ECO:0000256" key="1">
    <source>
        <dbReference type="ARBA" id="ARBA00004429"/>
    </source>
</evidence>
<dbReference type="PANTHER" id="PTHR23501:SF191">
    <property type="entry name" value="VACUOLAR BASIC AMINO ACID TRANSPORTER 4"/>
    <property type="match status" value="1"/>
</dbReference>
<dbReference type="InterPro" id="IPR036259">
    <property type="entry name" value="MFS_trans_sf"/>
</dbReference>
<evidence type="ECO:0000256" key="6">
    <source>
        <dbReference type="SAM" id="Phobius"/>
    </source>
</evidence>
<keyword evidence="3 6" id="KW-0812">Transmembrane</keyword>
<dbReference type="InterPro" id="IPR020846">
    <property type="entry name" value="MFS_dom"/>
</dbReference>
<comment type="caution">
    <text evidence="8">The sequence shown here is derived from an EMBL/GenBank/DDBJ whole genome shotgun (WGS) entry which is preliminary data.</text>
</comment>
<dbReference type="RefSeq" id="WP_212018852.1">
    <property type="nucleotide sequence ID" value="NZ_JAAFYZ010000215.1"/>
</dbReference>
<name>A0ABS5L3E4_9ACTN</name>
<organism evidence="8 9">
    <name type="scientific">Catenulispora pinistramenti</name>
    <dbReference type="NCBI Taxonomy" id="2705254"/>
    <lineage>
        <taxon>Bacteria</taxon>
        <taxon>Bacillati</taxon>
        <taxon>Actinomycetota</taxon>
        <taxon>Actinomycetes</taxon>
        <taxon>Catenulisporales</taxon>
        <taxon>Catenulisporaceae</taxon>
        <taxon>Catenulispora</taxon>
    </lineage>
</organism>
<feature type="transmembrane region" description="Helical" evidence="6">
    <location>
        <begin position="43"/>
        <end position="71"/>
    </location>
</feature>
<evidence type="ECO:0000313" key="9">
    <source>
        <dbReference type="Proteomes" id="UP000730482"/>
    </source>
</evidence>
<evidence type="ECO:0000259" key="7">
    <source>
        <dbReference type="PROSITE" id="PS50850"/>
    </source>
</evidence>
<feature type="transmembrane region" description="Helical" evidence="6">
    <location>
        <begin position="373"/>
        <end position="393"/>
    </location>
</feature>
<keyword evidence="4 6" id="KW-1133">Transmembrane helix</keyword>
<keyword evidence="9" id="KW-1185">Reference proteome</keyword>
<dbReference type="InterPro" id="IPR011701">
    <property type="entry name" value="MFS"/>
</dbReference>
<sequence length="475" mass="48768">MSVTDNLRPSHDVAPDVPRDPYAPRFVAPLYLGSALNPINSSIIATALVALAAALHIGVGSTAILISSLYLTSALAQPAAGRLAEEFGPRRVFLGGITLVLAAGVVGLLATSLPGLIVARVLIGAGTSAGYPSAMLLIRRRAHEAGLQSPPLGVLGGLAVAGAATVAVGPALGGLLVGWLGWRTAFWINIPFAAVALVLTLVGIPSDPARARVGSLRALAARIDLVGMLGFGGSLTALVVFLNTLPRLGWPALGISIVLAVALVAWELRAAQPFLDVRLLASNKALTRTYIRNGLTLLGTYVILYGLTQWLEAARGLSAYQSGLALLPMGVLSAVTARAIARRSKVRMPLLASAVLLVVGAVAMLFIGTSTPMPVVLAVSAVFGLTSGAGTVANQTVLYREAPAASVGTASGLLRTFGYLGSIASAAITGVAFHTHVADPGLHHIAWILVLIAAIVLVMTALDRQLARADRSQEP</sequence>
<reference evidence="8 9" key="1">
    <citation type="submission" date="2020-02" db="EMBL/GenBank/DDBJ databases">
        <title>Acidophilic actinobacteria isolated from forest soil.</title>
        <authorList>
            <person name="Golinska P."/>
        </authorList>
    </citation>
    <scope>NUCLEOTIDE SEQUENCE [LARGE SCALE GENOMIC DNA]</scope>
    <source>
        <strain evidence="8 9">NL8</strain>
    </source>
</reference>
<gene>
    <name evidence="8" type="ORF">KGQ19_38995</name>
</gene>
<feature type="transmembrane region" description="Helical" evidence="6">
    <location>
        <begin position="413"/>
        <end position="433"/>
    </location>
</feature>
<feature type="transmembrane region" description="Helical" evidence="6">
    <location>
        <begin position="186"/>
        <end position="204"/>
    </location>
</feature>
<evidence type="ECO:0000256" key="2">
    <source>
        <dbReference type="ARBA" id="ARBA00022448"/>
    </source>
</evidence>
<feature type="transmembrane region" description="Helical" evidence="6">
    <location>
        <begin position="150"/>
        <end position="180"/>
    </location>
</feature>
<feature type="transmembrane region" description="Helical" evidence="6">
    <location>
        <begin position="445"/>
        <end position="462"/>
    </location>
</feature>